<dbReference type="InterPro" id="IPR011991">
    <property type="entry name" value="ArsR-like_HTH"/>
</dbReference>
<evidence type="ECO:0000256" key="1">
    <source>
        <dbReference type="ARBA" id="ARBA00023015"/>
    </source>
</evidence>
<accession>A0A4R4QE94</accession>
<evidence type="ECO:0000259" key="4">
    <source>
        <dbReference type="SMART" id="SM00418"/>
    </source>
</evidence>
<gene>
    <name evidence="5" type="ORF">E1261_04945</name>
</gene>
<dbReference type="InterPro" id="IPR001845">
    <property type="entry name" value="HTH_ArsR_DNA-bd_dom"/>
</dbReference>
<dbReference type="PANTHER" id="PTHR33154">
    <property type="entry name" value="TRANSCRIPTIONAL REGULATOR, ARSR FAMILY"/>
    <property type="match status" value="1"/>
</dbReference>
<evidence type="ECO:0000256" key="2">
    <source>
        <dbReference type="ARBA" id="ARBA00023125"/>
    </source>
</evidence>
<proteinExistence type="predicted"/>
<dbReference type="Gene3D" id="1.10.10.10">
    <property type="entry name" value="Winged helix-like DNA-binding domain superfamily/Winged helix DNA-binding domain"/>
    <property type="match status" value="1"/>
</dbReference>
<dbReference type="RefSeq" id="WP_132402541.1">
    <property type="nucleotide sequence ID" value="NZ_SMKA01000011.1"/>
</dbReference>
<dbReference type="CDD" id="cd00090">
    <property type="entry name" value="HTH_ARSR"/>
    <property type="match status" value="1"/>
</dbReference>
<sequence length="184" mass="20959">MDEPRTADLRAMKVLAHPIRQRILSELQRGGEVTSTTLAHKLGVTTGNTSYNLRVLAEHGFVEEVPGRGNGRERWWRGSVQDLRFPRHSEQGEAMRAVFQEFNNLALAEDEEALHRFLRRRDELGPWADALPFSRGTVNVTLGQLEEFFEEYIALLMKYADSTNAPDARSVRAYFLAFPEVPSD</sequence>
<dbReference type="OrthoDB" id="7945987at2"/>
<reference evidence="5 6" key="1">
    <citation type="submission" date="2019-03" db="EMBL/GenBank/DDBJ databases">
        <title>Draft genome sequences of novel Actinobacteria.</title>
        <authorList>
            <person name="Sahin N."/>
            <person name="Ay H."/>
            <person name="Saygin H."/>
        </authorList>
    </citation>
    <scope>NUCLEOTIDE SEQUENCE [LARGE SCALE GENOMIC DNA]</scope>
    <source>
        <strain evidence="5 6">JCM 30547</strain>
    </source>
</reference>
<dbReference type="GO" id="GO:0003677">
    <property type="term" value="F:DNA binding"/>
    <property type="evidence" value="ECO:0007669"/>
    <property type="project" value="UniProtKB-KW"/>
</dbReference>
<dbReference type="InterPro" id="IPR036388">
    <property type="entry name" value="WH-like_DNA-bd_sf"/>
</dbReference>
<name>A0A4R4QE94_9ACTN</name>
<feature type="domain" description="HTH arsR-type" evidence="4">
    <location>
        <begin position="10"/>
        <end position="88"/>
    </location>
</feature>
<dbReference type="SMART" id="SM00418">
    <property type="entry name" value="HTH_ARSR"/>
    <property type="match status" value="1"/>
</dbReference>
<dbReference type="GO" id="GO:0003700">
    <property type="term" value="F:DNA-binding transcription factor activity"/>
    <property type="evidence" value="ECO:0007669"/>
    <property type="project" value="InterPro"/>
</dbReference>
<protein>
    <submittedName>
        <fullName evidence="5">MarR family transcriptional regulator</fullName>
    </submittedName>
</protein>
<dbReference type="PANTHER" id="PTHR33154:SF15">
    <property type="entry name" value="REGULATORY PROTEIN ARSR"/>
    <property type="match status" value="1"/>
</dbReference>
<dbReference type="AlphaFoldDB" id="A0A4R4QE94"/>
<dbReference type="EMBL" id="SMKA01000011">
    <property type="protein sequence ID" value="TDC33794.1"/>
    <property type="molecule type" value="Genomic_DNA"/>
</dbReference>
<comment type="caution">
    <text evidence="5">The sequence shown here is derived from an EMBL/GenBank/DDBJ whole genome shotgun (WGS) entry which is preliminary data.</text>
</comment>
<dbReference type="InterPro" id="IPR051081">
    <property type="entry name" value="HTH_MetalResp_TranReg"/>
</dbReference>
<evidence type="ECO:0000256" key="3">
    <source>
        <dbReference type="ARBA" id="ARBA00023163"/>
    </source>
</evidence>
<evidence type="ECO:0000313" key="5">
    <source>
        <dbReference type="EMBL" id="TDC33794.1"/>
    </source>
</evidence>
<keyword evidence="2" id="KW-0238">DNA-binding</keyword>
<dbReference type="Pfam" id="PF12840">
    <property type="entry name" value="HTH_20"/>
    <property type="match status" value="1"/>
</dbReference>
<keyword evidence="3" id="KW-0804">Transcription</keyword>
<dbReference type="InterPro" id="IPR036390">
    <property type="entry name" value="WH_DNA-bd_sf"/>
</dbReference>
<evidence type="ECO:0000313" key="6">
    <source>
        <dbReference type="Proteomes" id="UP000295075"/>
    </source>
</evidence>
<dbReference type="Proteomes" id="UP000295075">
    <property type="component" value="Unassembled WGS sequence"/>
</dbReference>
<organism evidence="5 6">
    <name type="scientific">Kribbella albertanoniae</name>
    <dbReference type="NCBI Taxonomy" id="1266829"/>
    <lineage>
        <taxon>Bacteria</taxon>
        <taxon>Bacillati</taxon>
        <taxon>Actinomycetota</taxon>
        <taxon>Actinomycetes</taxon>
        <taxon>Propionibacteriales</taxon>
        <taxon>Kribbellaceae</taxon>
        <taxon>Kribbella</taxon>
    </lineage>
</organism>
<keyword evidence="6" id="KW-1185">Reference proteome</keyword>
<dbReference type="SUPFAM" id="SSF46785">
    <property type="entry name" value="Winged helix' DNA-binding domain"/>
    <property type="match status" value="1"/>
</dbReference>
<keyword evidence="1" id="KW-0805">Transcription regulation</keyword>